<keyword evidence="2" id="KW-1185">Reference proteome</keyword>
<gene>
    <name evidence="1" type="ORF">POCULU_LOCUS7478</name>
</gene>
<sequence length="336" mass="38676">PDLVGNNRCLGSKHCIRPSDGSRYVGADRRIFICLNAGHLTECWTILDPIAERCLQTLAKLCKIGKIVRLEGMRGAILEIQNMARNAEMRSLNVSLFDEEDTNDKEKPELLVKEEDYLNPDVQYIVDLIRFTENSERDIDIFIKRHIFSCLDNVLDSHFGEMVSRASRDRRAVAVDAQKPQRDIIWTGCLRHDLAKDLPYGREFSLCERTGSKIDNERKILSNTLKAQKTLRDMHRTLIEAISADGAGFYTSVNLADFDIPTTYSELGSVIRIARIMLQKLLNLTVCRFKLMKDRAEKEKFTVGRVIVNARLKEYRSPQKRKIVIRKDQLEYNILL</sequence>
<dbReference type="AlphaFoldDB" id="A0A9N9CJM0"/>
<protein>
    <submittedName>
        <fullName evidence="1">4881_t:CDS:1</fullName>
    </submittedName>
</protein>
<accession>A0A9N9CJM0</accession>
<dbReference type="OrthoDB" id="2401718at2759"/>
<name>A0A9N9CJM0_9GLOM</name>
<evidence type="ECO:0000313" key="1">
    <source>
        <dbReference type="EMBL" id="CAG8601311.1"/>
    </source>
</evidence>
<feature type="non-terminal residue" evidence="1">
    <location>
        <position position="1"/>
    </location>
</feature>
<organism evidence="1 2">
    <name type="scientific">Paraglomus occultum</name>
    <dbReference type="NCBI Taxonomy" id="144539"/>
    <lineage>
        <taxon>Eukaryota</taxon>
        <taxon>Fungi</taxon>
        <taxon>Fungi incertae sedis</taxon>
        <taxon>Mucoromycota</taxon>
        <taxon>Glomeromycotina</taxon>
        <taxon>Glomeromycetes</taxon>
        <taxon>Paraglomerales</taxon>
        <taxon>Paraglomeraceae</taxon>
        <taxon>Paraglomus</taxon>
    </lineage>
</organism>
<dbReference type="Proteomes" id="UP000789572">
    <property type="component" value="Unassembled WGS sequence"/>
</dbReference>
<evidence type="ECO:0000313" key="2">
    <source>
        <dbReference type="Proteomes" id="UP000789572"/>
    </source>
</evidence>
<dbReference type="EMBL" id="CAJVPJ010001711">
    <property type="protein sequence ID" value="CAG8601311.1"/>
    <property type="molecule type" value="Genomic_DNA"/>
</dbReference>
<proteinExistence type="predicted"/>
<comment type="caution">
    <text evidence="1">The sequence shown here is derived from an EMBL/GenBank/DDBJ whole genome shotgun (WGS) entry which is preliminary data.</text>
</comment>
<reference evidence="1" key="1">
    <citation type="submission" date="2021-06" db="EMBL/GenBank/DDBJ databases">
        <authorList>
            <person name="Kallberg Y."/>
            <person name="Tangrot J."/>
            <person name="Rosling A."/>
        </authorList>
    </citation>
    <scope>NUCLEOTIDE SEQUENCE</scope>
    <source>
        <strain evidence="1">IA702</strain>
    </source>
</reference>